<sequence length="251" mass="27923">MKIIGTSIITGCLCLVASVVAEQLNLYTEHFPPYSYIEADSITGLNTELVRRSCEKAGLECQFRLYPWLRAYEAATKDPQGALYSTSRNALREPLFKWVGPLAHSKASMYRLKSRPEINPATLDEAKQYVIAVARGDVYEMYLQSKGFEHGVNLLGLAAKSDAVALFLQHKVDLLIASELILPVWLAKYQQSVDIVEPVLDLSVVGANYLALNPAVPDSIVLQLQQALDQLYASGEYQQLATHYLQNNTSR</sequence>
<dbReference type="EMBL" id="JALAAR010000005">
    <property type="protein sequence ID" value="MEH8017154.1"/>
    <property type="molecule type" value="Genomic_DNA"/>
</dbReference>
<name>A0ABU8C5H7_9GAMM</name>
<evidence type="ECO:0000313" key="2">
    <source>
        <dbReference type="EMBL" id="MEH8017154.1"/>
    </source>
</evidence>
<dbReference type="InterPro" id="IPR001638">
    <property type="entry name" value="Solute-binding_3/MltF_N"/>
</dbReference>
<comment type="caution">
    <text evidence="2">The sequence shown here is derived from an EMBL/GenBank/DDBJ whole genome shotgun (WGS) entry which is preliminary data.</text>
</comment>
<dbReference type="Pfam" id="PF00497">
    <property type="entry name" value="SBP_bac_3"/>
    <property type="match status" value="1"/>
</dbReference>
<gene>
    <name evidence="2" type="ORF">MN202_07920</name>
</gene>
<proteinExistence type="predicted"/>
<organism evidence="2 3">
    <name type="scientific">Rheinheimera muenzenbergensis</name>
    <dbReference type="NCBI Taxonomy" id="1193628"/>
    <lineage>
        <taxon>Bacteria</taxon>
        <taxon>Pseudomonadati</taxon>
        <taxon>Pseudomonadota</taxon>
        <taxon>Gammaproteobacteria</taxon>
        <taxon>Chromatiales</taxon>
        <taxon>Chromatiaceae</taxon>
        <taxon>Rheinheimera</taxon>
    </lineage>
</organism>
<dbReference type="RefSeq" id="WP_335735561.1">
    <property type="nucleotide sequence ID" value="NZ_JALAAR010000005.1"/>
</dbReference>
<dbReference type="PANTHER" id="PTHR38834">
    <property type="entry name" value="PERIPLASMIC SUBSTRATE BINDING PROTEIN FAMILY 3"/>
    <property type="match status" value="1"/>
</dbReference>
<dbReference type="Gene3D" id="3.40.190.10">
    <property type="entry name" value="Periplasmic binding protein-like II"/>
    <property type="match status" value="2"/>
</dbReference>
<accession>A0ABU8C5H7</accession>
<dbReference type="SMART" id="SM00062">
    <property type="entry name" value="PBPb"/>
    <property type="match status" value="1"/>
</dbReference>
<feature type="domain" description="Solute-binding protein family 3/N-terminal" evidence="1">
    <location>
        <begin position="23"/>
        <end position="248"/>
    </location>
</feature>
<protein>
    <submittedName>
        <fullName evidence="2">Transporter substrate-binding domain-containing protein</fullName>
    </submittedName>
</protein>
<dbReference type="SUPFAM" id="SSF53850">
    <property type="entry name" value="Periplasmic binding protein-like II"/>
    <property type="match status" value="1"/>
</dbReference>
<keyword evidence="3" id="KW-1185">Reference proteome</keyword>
<dbReference type="Proteomes" id="UP001375382">
    <property type="component" value="Unassembled WGS sequence"/>
</dbReference>
<evidence type="ECO:0000313" key="3">
    <source>
        <dbReference type="Proteomes" id="UP001375382"/>
    </source>
</evidence>
<dbReference type="PANTHER" id="PTHR38834:SF3">
    <property type="entry name" value="SOLUTE-BINDING PROTEIN FAMILY 3_N-TERMINAL DOMAIN-CONTAINING PROTEIN"/>
    <property type="match status" value="1"/>
</dbReference>
<reference evidence="2 3" key="1">
    <citation type="journal article" date="2023" name="Ecotoxicol. Environ. Saf.">
        <title>Mercury remediation potential of mercury-resistant strain Rheinheimera metallidurans sp. nov. isolated from a municipal waste dumping site.</title>
        <authorList>
            <person name="Yadav V."/>
            <person name="Manjhi A."/>
            <person name="Vadakedath N."/>
        </authorList>
    </citation>
    <scope>NUCLEOTIDE SEQUENCE [LARGE SCALE GENOMIC DNA]</scope>
    <source>
        <strain evidence="2 3">E-49</strain>
    </source>
</reference>
<evidence type="ECO:0000259" key="1">
    <source>
        <dbReference type="SMART" id="SM00062"/>
    </source>
</evidence>